<accession>A0A0G0WGC0</accession>
<dbReference type="PANTHER" id="PTHR21621">
    <property type="entry name" value="RIBOSOMAL PROTEIN S6 MODIFICATION PROTEIN"/>
    <property type="match status" value="1"/>
</dbReference>
<evidence type="ECO:0000259" key="2">
    <source>
        <dbReference type="PROSITE" id="PS50975"/>
    </source>
</evidence>
<dbReference type="PROSITE" id="PS50975">
    <property type="entry name" value="ATP_GRASP"/>
    <property type="match status" value="1"/>
</dbReference>
<comment type="caution">
    <text evidence="3">The sequence shown here is derived from an EMBL/GenBank/DDBJ whole genome shotgun (WGS) entry which is preliminary data.</text>
</comment>
<dbReference type="GO" id="GO:0005737">
    <property type="term" value="C:cytoplasm"/>
    <property type="evidence" value="ECO:0007669"/>
    <property type="project" value="TreeGrafter"/>
</dbReference>
<dbReference type="AlphaFoldDB" id="A0A0G0WGC0"/>
<dbReference type="InterPro" id="IPR013651">
    <property type="entry name" value="ATP-grasp_RimK-type"/>
</dbReference>
<dbReference type="Pfam" id="PF08443">
    <property type="entry name" value="RimK"/>
    <property type="match status" value="1"/>
</dbReference>
<evidence type="ECO:0000256" key="1">
    <source>
        <dbReference type="PROSITE-ProRule" id="PRU00409"/>
    </source>
</evidence>
<sequence>MKNTSLFDVLVVYSDGIATSASSKEPSSQLPFSQDSGRANYNYAYAYFLEMCSENNLKAAFTTSSDITGAGSCSSYWLLEKNKWLKVNKQCYSSLIFDKFSPINDLQKLRRDTLFSNSVIQPFNAEPLFSIFFDKQKTYTHLKDFAIPTVAINKLDQLSIKRAIAILRKLIHSHVQKQDFSRNLVLKDRYGAGGNGIYSISSHKAEKEIRNLMKNNRKISFILQPFVNFDKGIYEEYSGFIDFRIIYLGRKIIQAFVRTAKKNDFRCNVHQGGMISYISPDEIPLKVKRMSEKIITFLNEDKALFSLDYIISNRGNVYLLEGNCGPGVNWDLSDKVDARMTKKLIRQIVVSLSQRVATNSTASLPLSFENTKIVN</sequence>
<dbReference type="Gene3D" id="3.30.470.20">
    <property type="entry name" value="ATP-grasp fold, B domain"/>
    <property type="match status" value="1"/>
</dbReference>
<dbReference type="GO" id="GO:0005524">
    <property type="term" value="F:ATP binding"/>
    <property type="evidence" value="ECO:0007669"/>
    <property type="project" value="UniProtKB-UniRule"/>
</dbReference>
<gene>
    <name evidence="3" type="ORF">UU67_C0059G0002</name>
</gene>
<dbReference type="InterPro" id="IPR011761">
    <property type="entry name" value="ATP-grasp"/>
</dbReference>
<proteinExistence type="predicted"/>
<dbReference type="SUPFAM" id="SSF56059">
    <property type="entry name" value="Glutathione synthetase ATP-binding domain-like"/>
    <property type="match status" value="1"/>
</dbReference>
<name>A0A0G0WGC0_9BACT</name>
<feature type="domain" description="ATP-grasp" evidence="2">
    <location>
        <begin position="139"/>
        <end position="349"/>
    </location>
</feature>
<organism evidence="3 4">
    <name type="scientific">Candidatus Daviesbacteria bacterium GW2011_GWB1_41_5</name>
    <dbReference type="NCBI Taxonomy" id="1618429"/>
    <lineage>
        <taxon>Bacteria</taxon>
        <taxon>Candidatus Daviesiibacteriota</taxon>
    </lineage>
</organism>
<reference evidence="3 4" key="1">
    <citation type="journal article" date="2015" name="Nature">
        <title>rRNA introns, odd ribosomes, and small enigmatic genomes across a large radiation of phyla.</title>
        <authorList>
            <person name="Brown C.T."/>
            <person name="Hug L.A."/>
            <person name="Thomas B.C."/>
            <person name="Sharon I."/>
            <person name="Castelle C.J."/>
            <person name="Singh A."/>
            <person name="Wilkins M.J."/>
            <person name="Williams K.H."/>
            <person name="Banfield J.F."/>
        </authorList>
    </citation>
    <scope>NUCLEOTIDE SEQUENCE [LARGE SCALE GENOMIC DNA]</scope>
</reference>
<keyword evidence="1" id="KW-0067">ATP-binding</keyword>
<dbReference type="GO" id="GO:0016879">
    <property type="term" value="F:ligase activity, forming carbon-nitrogen bonds"/>
    <property type="evidence" value="ECO:0007669"/>
    <property type="project" value="TreeGrafter"/>
</dbReference>
<protein>
    <recommendedName>
        <fullName evidence="2">ATP-grasp domain-containing protein</fullName>
    </recommendedName>
</protein>
<dbReference type="EMBL" id="LCBN01000059">
    <property type="protein sequence ID" value="KKS12004.1"/>
    <property type="molecule type" value="Genomic_DNA"/>
</dbReference>
<evidence type="ECO:0000313" key="4">
    <source>
        <dbReference type="Proteomes" id="UP000034753"/>
    </source>
</evidence>
<dbReference type="GO" id="GO:0046872">
    <property type="term" value="F:metal ion binding"/>
    <property type="evidence" value="ECO:0007669"/>
    <property type="project" value="InterPro"/>
</dbReference>
<keyword evidence="1" id="KW-0547">Nucleotide-binding</keyword>
<evidence type="ECO:0000313" key="3">
    <source>
        <dbReference type="EMBL" id="KKS12004.1"/>
    </source>
</evidence>
<dbReference type="Proteomes" id="UP000034753">
    <property type="component" value="Unassembled WGS sequence"/>
</dbReference>
<dbReference type="PANTHER" id="PTHR21621:SF0">
    <property type="entry name" value="BETA-CITRYLGLUTAMATE SYNTHASE B-RELATED"/>
    <property type="match status" value="1"/>
</dbReference>